<dbReference type="EMBL" id="CAJZBQ010000046">
    <property type="protein sequence ID" value="CAG9328417.1"/>
    <property type="molecule type" value="Genomic_DNA"/>
</dbReference>
<accession>A0AAU9K361</accession>
<dbReference type="Pfam" id="PF00627">
    <property type="entry name" value="UBA"/>
    <property type="match status" value="1"/>
</dbReference>
<evidence type="ECO:0000313" key="3">
    <source>
        <dbReference type="Proteomes" id="UP001162131"/>
    </source>
</evidence>
<dbReference type="InterPro" id="IPR015940">
    <property type="entry name" value="UBA"/>
</dbReference>
<reference evidence="2" key="1">
    <citation type="submission" date="2021-09" db="EMBL/GenBank/DDBJ databases">
        <authorList>
            <consortium name="AG Swart"/>
            <person name="Singh M."/>
            <person name="Singh A."/>
            <person name="Seah K."/>
            <person name="Emmerich C."/>
        </authorList>
    </citation>
    <scope>NUCLEOTIDE SEQUENCE</scope>
    <source>
        <strain evidence="2">ATCC30299</strain>
    </source>
</reference>
<dbReference type="Gene3D" id="1.10.8.10">
    <property type="entry name" value="DNA helicase RuvA subunit, C-terminal domain"/>
    <property type="match status" value="1"/>
</dbReference>
<dbReference type="AlphaFoldDB" id="A0AAU9K361"/>
<name>A0AAU9K361_9CILI</name>
<dbReference type="InterPro" id="IPR009060">
    <property type="entry name" value="UBA-like_sf"/>
</dbReference>
<proteinExistence type="predicted"/>
<protein>
    <recommendedName>
        <fullName evidence="1">UBA domain-containing protein</fullName>
    </recommendedName>
</protein>
<feature type="domain" description="UBA" evidence="1">
    <location>
        <begin position="1"/>
        <end position="37"/>
    </location>
</feature>
<dbReference type="SUPFAM" id="SSF46934">
    <property type="entry name" value="UBA-like"/>
    <property type="match status" value="1"/>
</dbReference>
<comment type="caution">
    <text evidence="2">The sequence shown here is derived from an EMBL/GenBank/DDBJ whole genome shotgun (WGS) entry which is preliminary data.</text>
</comment>
<organism evidence="2 3">
    <name type="scientific">Blepharisma stoltei</name>
    <dbReference type="NCBI Taxonomy" id="1481888"/>
    <lineage>
        <taxon>Eukaryota</taxon>
        <taxon>Sar</taxon>
        <taxon>Alveolata</taxon>
        <taxon>Ciliophora</taxon>
        <taxon>Postciliodesmatophora</taxon>
        <taxon>Heterotrichea</taxon>
        <taxon>Heterotrichida</taxon>
        <taxon>Blepharismidae</taxon>
        <taxon>Blepharisma</taxon>
    </lineage>
</organism>
<keyword evidence="3" id="KW-1185">Reference proteome</keyword>
<dbReference type="PROSITE" id="PS50030">
    <property type="entry name" value="UBA"/>
    <property type="match status" value="1"/>
</dbReference>
<evidence type="ECO:0000259" key="1">
    <source>
        <dbReference type="PROSITE" id="PS50030"/>
    </source>
</evidence>
<dbReference type="Proteomes" id="UP001162131">
    <property type="component" value="Unassembled WGS sequence"/>
</dbReference>
<gene>
    <name evidence="2" type="ORF">BSTOLATCC_MIC46921</name>
</gene>
<evidence type="ECO:0000313" key="2">
    <source>
        <dbReference type="EMBL" id="CAG9328417.1"/>
    </source>
</evidence>
<sequence>MDIELLEDLGFGEDEAREALKLTQGDFEQAFELLSVKGAQGEENIDENWEQELLLRIGRLQGEVLGNDEIITIKPEEIPKEWMLS</sequence>